<keyword evidence="8 16" id="KW-0479">Metal-binding</keyword>
<evidence type="ECO:0000256" key="16">
    <source>
        <dbReference type="HAMAP-Rule" id="MF_01113"/>
    </source>
</evidence>
<evidence type="ECO:0000256" key="3">
    <source>
        <dbReference type="ARBA" id="ARBA00022457"/>
    </source>
</evidence>
<accession>A0ABU3IB24</accession>
<evidence type="ECO:0000256" key="4">
    <source>
        <dbReference type="ARBA" id="ARBA00022490"/>
    </source>
</evidence>
<dbReference type="Proteomes" id="UP001247542">
    <property type="component" value="Unassembled WGS sequence"/>
</dbReference>
<keyword evidence="4 16" id="KW-0963">Cytoplasm</keyword>
<dbReference type="InterPro" id="IPR036775">
    <property type="entry name" value="DNA_pol_Y-fam_lit_finger_sf"/>
</dbReference>
<proteinExistence type="inferred from homology"/>
<evidence type="ECO:0000256" key="2">
    <source>
        <dbReference type="ARBA" id="ARBA00010945"/>
    </source>
</evidence>
<keyword evidence="10 16" id="KW-0460">Magnesium</keyword>
<evidence type="ECO:0000256" key="1">
    <source>
        <dbReference type="ARBA" id="ARBA00004496"/>
    </source>
</evidence>
<evidence type="ECO:0000256" key="10">
    <source>
        <dbReference type="ARBA" id="ARBA00022842"/>
    </source>
</evidence>
<feature type="binding site" evidence="16">
    <location>
        <position position="121"/>
    </location>
    <ligand>
        <name>Mg(2+)</name>
        <dbReference type="ChEBI" id="CHEBI:18420"/>
    </ligand>
</feature>
<feature type="site" description="Substrate discrimination" evidence="16">
    <location>
        <position position="32"/>
    </location>
</feature>
<comment type="caution">
    <text evidence="18">The sequence shown here is derived from an EMBL/GenBank/DDBJ whole genome shotgun (WGS) entry which is preliminary data.</text>
</comment>
<evidence type="ECO:0000256" key="5">
    <source>
        <dbReference type="ARBA" id="ARBA00022679"/>
    </source>
</evidence>
<name>A0ABU3IB24_9ACTO</name>
<evidence type="ECO:0000259" key="17">
    <source>
        <dbReference type="PROSITE" id="PS50173"/>
    </source>
</evidence>
<dbReference type="RefSeq" id="WP_313273196.1">
    <property type="nucleotide sequence ID" value="NZ_JASXSX010000001.1"/>
</dbReference>
<dbReference type="HAMAP" id="MF_01113">
    <property type="entry name" value="DNApol_IV"/>
    <property type="match status" value="1"/>
</dbReference>
<keyword evidence="3 16" id="KW-0515">Mutator protein</keyword>
<dbReference type="NCBIfam" id="NF002677">
    <property type="entry name" value="PRK02406.1"/>
    <property type="match status" value="1"/>
</dbReference>
<dbReference type="CDD" id="cd03586">
    <property type="entry name" value="PolY_Pol_IV_kappa"/>
    <property type="match status" value="1"/>
</dbReference>
<comment type="catalytic activity">
    <reaction evidence="15 16">
        <text>DNA(n) + a 2'-deoxyribonucleoside 5'-triphosphate = DNA(n+1) + diphosphate</text>
        <dbReference type="Rhea" id="RHEA:22508"/>
        <dbReference type="Rhea" id="RHEA-COMP:17339"/>
        <dbReference type="Rhea" id="RHEA-COMP:17340"/>
        <dbReference type="ChEBI" id="CHEBI:33019"/>
        <dbReference type="ChEBI" id="CHEBI:61560"/>
        <dbReference type="ChEBI" id="CHEBI:173112"/>
        <dbReference type="EC" id="2.7.7.7"/>
    </reaction>
</comment>
<dbReference type="Pfam" id="PF21999">
    <property type="entry name" value="IMS_HHH_1"/>
    <property type="match status" value="1"/>
</dbReference>
<dbReference type="Pfam" id="PF00817">
    <property type="entry name" value="IMS"/>
    <property type="match status" value="1"/>
</dbReference>
<dbReference type="PANTHER" id="PTHR11076:SF33">
    <property type="entry name" value="DNA POLYMERASE KAPPA"/>
    <property type="match status" value="1"/>
</dbReference>
<keyword evidence="7 16" id="KW-0235">DNA replication</keyword>
<dbReference type="InterPro" id="IPR001126">
    <property type="entry name" value="UmuC"/>
</dbReference>
<evidence type="ECO:0000256" key="7">
    <source>
        <dbReference type="ARBA" id="ARBA00022705"/>
    </source>
</evidence>
<feature type="binding site" evidence="16">
    <location>
        <position position="27"/>
    </location>
    <ligand>
        <name>Mg(2+)</name>
        <dbReference type="ChEBI" id="CHEBI:18420"/>
    </ligand>
</feature>
<keyword evidence="11 16" id="KW-0239">DNA-directed DNA polymerase</keyword>
<comment type="subcellular location">
    <subcellularLocation>
        <location evidence="1 16">Cytoplasm</location>
    </subcellularLocation>
</comment>
<evidence type="ECO:0000313" key="19">
    <source>
        <dbReference type="Proteomes" id="UP001247542"/>
    </source>
</evidence>
<evidence type="ECO:0000256" key="15">
    <source>
        <dbReference type="ARBA" id="ARBA00049244"/>
    </source>
</evidence>
<evidence type="ECO:0000256" key="13">
    <source>
        <dbReference type="ARBA" id="ARBA00023204"/>
    </source>
</evidence>
<reference evidence="18 19" key="1">
    <citation type="submission" date="2023-06" db="EMBL/GenBank/DDBJ databases">
        <title>Draft genome sequence of Gleimia hominis type strain CCUG 57540T.</title>
        <authorList>
            <person name="Salva-Serra F."/>
            <person name="Cardew S."/>
            <person name="Jensie Markopoulos S."/>
            <person name="Ohlen M."/>
            <person name="Inganas E."/>
            <person name="Svensson-Stadler L."/>
            <person name="Moore E.R.B."/>
        </authorList>
    </citation>
    <scope>NUCLEOTIDE SEQUENCE [LARGE SCALE GENOMIC DNA]</scope>
    <source>
        <strain evidence="18 19">CCUG 57540</strain>
    </source>
</reference>
<comment type="function">
    <text evidence="14 16">Poorly processive, error-prone DNA polymerase involved in untargeted mutagenesis. Copies undamaged DNA at stalled replication forks, which arise in vivo from mismatched or misaligned primer ends. These misaligned primers can be extended by PolIV. Exhibits no 3'-5' exonuclease (proofreading) activity. May be involved in translesional synthesis, in conjunction with the beta clamp from PolIII.</text>
</comment>
<evidence type="ECO:0000256" key="11">
    <source>
        <dbReference type="ARBA" id="ARBA00022932"/>
    </source>
</evidence>
<dbReference type="InterPro" id="IPR043128">
    <property type="entry name" value="Rev_trsase/Diguanyl_cyclase"/>
</dbReference>
<dbReference type="SUPFAM" id="SSF100879">
    <property type="entry name" value="Lesion bypass DNA polymerase (Y-family), little finger domain"/>
    <property type="match status" value="1"/>
</dbReference>
<sequence>MSKAPRAAWVRRNWGRDDSQCHILHVDMDSFFASVEVLRNPQLKGKPLIVGGKSARGVVTSATYDVRARGVYAGMPMARALRLAPNASVVQSTRGVYSQFSRRVMAILDQITPQVERISIDEAFLDVRGATRRLGSPTQIGTLIRQRIREEVGLVASVGIAPVKSVAKIASSHAKPDGLLLIPAAAVVPFLHALPVGALWGVGSSTQERLKTAGVDTVSDLAHYPLSKLDRLLGVAHARRLHDLAWGVDPRAVTQRAREKSIGTETTFSANVTGLDALLKMLLRQSHECARRLRAANLVGWTVSIKVRSADFKTATRSVTLHAPTDQAREITHAAERLLVDYGVPKGGARLLGLRVENLQDRAMGVAQTFDYDERTLEAERAMDAIAQRFGETALQPASLLSDSGEEDGRE</sequence>
<dbReference type="SUPFAM" id="SSF56672">
    <property type="entry name" value="DNA/RNA polymerases"/>
    <property type="match status" value="1"/>
</dbReference>
<evidence type="ECO:0000256" key="9">
    <source>
        <dbReference type="ARBA" id="ARBA00022763"/>
    </source>
</evidence>
<dbReference type="InterPro" id="IPR043502">
    <property type="entry name" value="DNA/RNA_pol_sf"/>
</dbReference>
<dbReference type="Pfam" id="PF11799">
    <property type="entry name" value="IMS_C"/>
    <property type="match status" value="1"/>
</dbReference>
<comment type="cofactor">
    <cofactor evidence="16">
        <name>Mg(2+)</name>
        <dbReference type="ChEBI" id="CHEBI:18420"/>
    </cofactor>
    <text evidence="16">Binds 2 magnesium ions per subunit.</text>
</comment>
<evidence type="ECO:0000256" key="6">
    <source>
        <dbReference type="ARBA" id="ARBA00022695"/>
    </source>
</evidence>
<feature type="active site" evidence="16">
    <location>
        <position position="122"/>
    </location>
</feature>
<evidence type="ECO:0000256" key="8">
    <source>
        <dbReference type="ARBA" id="ARBA00022723"/>
    </source>
</evidence>
<comment type="similarity">
    <text evidence="2 16">Belongs to the DNA polymerase type-Y family.</text>
</comment>
<keyword evidence="6 16" id="KW-0548">Nucleotidyltransferase</keyword>
<dbReference type="GO" id="GO:0003887">
    <property type="term" value="F:DNA-directed DNA polymerase activity"/>
    <property type="evidence" value="ECO:0007669"/>
    <property type="project" value="UniProtKB-EC"/>
</dbReference>
<dbReference type="Gene3D" id="3.40.1170.60">
    <property type="match status" value="1"/>
</dbReference>
<keyword evidence="13 16" id="KW-0234">DNA repair</keyword>
<feature type="domain" description="UmuC" evidence="17">
    <location>
        <begin position="23"/>
        <end position="203"/>
    </location>
</feature>
<evidence type="ECO:0000256" key="14">
    <source>
        <dbReference type="ARBA" id="ARBA00025589"/>
    </source>
</evidence>
<keyword evidence="5 16" id="KW-0808">Transferase</keyword>
<dbReference type="InterPro" id="IPR053848">
    <property type="entry name" value="IMS_HHH_1"/>
</dbReference>
<dbReference type="InterPro" id="IPR022880">
    <property type="entry name" value="DNApol_IV"/>
</dbReference>
<dbReference type="Gene3D" id="3.30.1490.100">
    <property type="entry name" value="DNA polymerase, Y-family, little finger domain"/>
    <property type="match status" value="1"/>
</dbReference>
<gene>
    <name evidence="16 18" type="primary">dinB</name>
    <name evidence="18" type="ORF">QS713_05675</name>
</gene>
<organism evidence="18 19">
    <name type="scientific">Gleimia hominis</name>
    <dbReference type="NCBI Taxonomy" id="595468"/>
    <lineage>
        <taxon>Bacteria</taxon>
        <taxon>Bacillati</taxon>
        <taxon>Actinomycetota</taxon>
        <taxon>Actinomycetes</taxon>
        <taxon>Actinomycetales</taxon>
        <taxon>Actinomycetaceae</taxon>
        <taxon>Gleimia</taxon>
    </lineage>
</organism>
<keyword evidence="19" id="KW-1185">Reference proteome</keyword>
<keyword evidence="12 16" id="KW-0238">DNA-binding</keyword>
<dbReference type="EMBL" id="JASXSX010000001">
    <property type="protein sequence ID" value="MDT3767551.1"/>
    <property type="molecule type" value="Genomic_DNA"/>
</dbReference>
<dbReference type="InterPro" id="IPR017961">
    <property type="entry name" value="DNA_pol_Y-fam_little_finger"/>
</dbReference>
<evidence type="ECO:0000313" key="18">
    <source>
        <dbReference type="EMBL" id="MDT3767551.1"/>
    </source>
</evidence>
<dbReference type="EC" id="2.7.7.7" evidence="16"/>
<evidence type="ECO:0000256" key="12">
    <source>
        <dbReference type="ARBA" id="ARBA00023125"/>
    </source>
</evidence>
<comment type="subunit">
    <text evidence="16">Monomer.</text>
</comment>
<dbReference type="InterPro" id="IPR050116">
    <property type="entry name" value="DNA_polymerase-Y"/>
</dbReference>
<dbReference type="PROSITE" id="PS50173">
    <property type="entry name" value="UMUC"/>
    <property type="match status" value="1"/>
</dbReference>
<keyword evidence="9 16" id="KW-0227">DNA damage</keyword>
<dbReference type="PANTHER" id="PTHR11076">
    <property type="entry name" value="DNA REPAIR POLYMERASE UMUC / TRANSFERASE FAMILY MEMBER"/>
    <property type="match status" value="1"/>
</dbReference>
<protein>
    <recommendedName>
        <fullName evidence="16">DNA polymerase IV</fullName>
        <shortName evidence="16">Pol IV</shortName>
        <ecNumber evidence="16">2.7.7.7</ecNumber>
    </recommendedName>
</protein>
<dbReference type="Gene3D" id="3.30.70.270">
    <property type="match status" value="1"/>
</dbReference>
<dbReference type="Gene3D" id="1.10.150.20">
    <property type="entry name" value="5' to 3' exonuclease, C-terminal subdomain"/>
    <property type="match status" value="1"/>
</dbReference>